<dbReference type="GO" id="GO:0004475">
    <property type="term" value="F:mannose-1-phosphate guanylyltransferase (GTP) activity"/>
    <property type="evidence" value="ECO:0007669"/>
    <property type="project" value="InterPro"/>
</dbReference>
<dbReference type="RefSeq" id="WP_412442695.1">
    <property type="nucleotide sequence ID" value="NZ_CACRUT010000015.1"/>
</dbReference>
<dbReference type="InterPro" id="IPR049577">
    <property type="entry name" value="GMPP_N"/>
</dbReference>
<dbReference type="EMBL" id="CACRUT010000015">
    <property type="protein sequence ID" value="VYU24122.1"/>
    <property type="molecule type" value="Genomic_DNA"/>
</dbReference>
<dbReference type="Gene3D" id="3.90.550.10">
    <property type="entry name" value="Spore Coat Polysaccharide Biosynthesis Protein SpsA, Chain A"/>
    <property type="match status" value="1"/>
</dbReference>
<accession>A0A6N3D724</accession>
<gene>
    <name evidence="2" type="primary">algA_2</name>
    <name evidence="2" type="ORF">PCLFYP37_02281</name>
</gene>
<dbReference type="InterPro" id="IPR005835">
    <property type="entry name" value="NTP_transferase_dom"/>
</dbReference>
<organism evidence="2">
    <name type="scientific">Paraprevotella clara</name>
    <dbReference type="NCBI Taxonomy" id="454154"/>
    <lineage>
        <taxon>Bacteria</taxon>
        <taxon>Pseudomonadati</taxon>
        <taxon>Bacteroidota</taxon>
        <taxon>Bacteroidia</taxon>
        <taxon>Bacteroidales</taxon>
        <taxon>Prevotellaceae</taxon>
        <taxon>Paraprevotella</taxon>
    </lineage>
</organism>
<dbReference type="CDD" id="cd02509">
    <property type="entry name" value="GDP-M1P_Guanylyltransferase"/>
    <property type="match status" value="1"/>
</dbReference>
<dbReference type="PANTHER" id="PTHR46390:SF1">
    <property type="entry name" value="MANNOSE-1-PHOSPHATE GUANYLYLTRANSFERASE"/>
    <property type="match status" value="1"/>
</dbReference>
<dbReference type="SUPFAM" id="SSF53448">
    <property type="entry name" value="Nucleotide-diphospho-sugar transferases"/>
    <property type="match status" value="1"/>
</dbReference>
<evidence type="ECO:0000313" key="2">
    <source>
        <dbReference type="EMBL" id="VYU24122.1"/>
    </source>
</evidence>
<feature type="domain" description="Nucleotidyl transferase" evidence="1">
    <location>
        <begin position="10"/>
        <end position="289"/>
    </location>
</feature>
<dbReference type="SUPFAM" id="SSF159283">
    <property type="entry name" value="Guanosine diphospho-D-mannose pyrophosphorylase/mannose-6-phosphate isomerase linker domain"/>
    <property type="match status" value="1"/>
</dbReference>
<dbReference type="Pfam" id="PF00483">
    <property type="entry name" value="NTP_transferase"/>
    <property type="match status" value="1"/>
</dbReference>
<proteinExistence type="predicted"/>
<evidence type="ECO:0000259" key="1">
    <source>
        <dbReference type="Pfam" id="PF00483"/>
    </source>
</evidence>
<dbReference type="AlphaFoldDB" id="A0A6N3D724"/>
<protein>
    <submittedName>
        <fullName evidence="2">Alginate biosynthesis protein AlgA</fullName>
    </submittedName>
</protein>
<dbReference type="InterPro" id="IPR029044">
    <property type="entry name" value="Nucleotide-diphossugar_trans"/>
</dbReference>
<sequence>MEAKDVNYCVILAGGIGSRLWPVSRKELPKQFLDWFGTGRTLLQQTYDRFRKIIDAKHIFIVTNEHYADLVREQLPDVAQDRILKEPIRRNTLPSVAWATTCISHLCPHGNVIVSPADQLILEENNFDNDVLKGLDFVGHSDCLLTMGVKPTRPDTGYGYIQAHENMEEGAFARVKSFTEKPALDFARVFMESGEFYWNTGLYLYNVRTMMKAIHDLVPDYRDSLTEAIDAIDEDDFCWVPAHFDTLPNLSLDYSILEKSENVYVQVCDFGWADLGSWCSLHNDTQHDRQDNVLLNTEALLYNSEGNVICLPKGRIAVIDGLKGFVVAEKGDVLMICPKDDSAALRRMMTDAQMKLGEEFI</sequence>
<dbReference type="InterPro" id="IPR051161">
    <property type="entry name" value="Mannose-6P_isomerase_type2"/>
</dbReference>
<reference evidence="2" key="1">
    <citation type="submission" date="2019-11" db="EMBL/GenBank/DDBJ databases">
        <authorList>
            <person name="Feng L."/>
        </authorList>
    </citation>
    <scope>NUCLEOTIDE SEQUENCE</scope>
    <source>
        <strain evidence="2">PclaraLFYP37</strain>
    </source>
</reference>
<dbReference type="GO" id="GO:0009298">
    <property type="term" value="P:GDP-mannose biosynthetic process"/>
    <property type="evidence" value="ECO:0007669"/>
    <property type="project" value="TreeGrafter"/>
</dbReference>
<dbReference type="PANTHER" id="PTHR46390">
    <property type="entry name" value="MANNOSE-1-PHOSPHATE GUANYLYLTRANSFERASE"/>
    <property type="match status" value="1"/>
</dbReference>
<name>A0A6N3D724_9BACT</name>